<name>A0AA35CKD2_9FIRM</name>
<dbReference type="RefSeq" id="WP_264841521.1">
    <property type="nucleotide sequence ID" value="NZ_AP025628.1"/>
</dbReference>
<keyword evidence="4" id="KW-1185">Reference proteome</keyword>
<evidence type="ECO:0000259" key="2">
    <source>
        <dbReference type="PROSITE" id="PS50943"/>
    </source>
</evidence>
<sequence length="242" mass="26905">MLSPGQRLRMVRESQRQSLRDVERAVGLHYSYIGALEREHKSFDRVRAEHLVALARHFGVSVDYLLGRVPPETGRVLRLKMARLKPAELQAFRDLDRPGLRLRQIITWMMEEGYPEFAPDRLAAYFRVPADQLRDMLAGRTEIPDTLLARLCEETGIPEGLLKRGEMPPGVDVLRLLLAHPEAEAYIETLHLALREGIPPRSLAHLVRSFIEARAAAVSEGASGLAAATGPGEPKPARTGAG</sequence>
<dbReference type="SUPFAM" id="SSF47413">
    <property type="entry name" value="lambda repressor-like DNA-binding domains"/>
    <property type="match status" value="1"/>
</dbReference>
<protein>
    <recommendedName>
        <fullName evidence="2">HTH cro/C1-type domain-containing protein</fullName>
    </recommendedName>
</protein>
<dbReference type="EMBL" id="AP025628">
    <property type="protein sequence ID" value="BDG60827.1"/>
    <property type="molecule type" value="Genomic_DNA"/>
</dbReference>
<dbReference type="GO" id="GO:0003677">
    <property type="term" value="F:DNA binding"/>
    <property type="evidence" value="ECO:0007669"/>
    <property type="project" value="InterPro"/>
</dbReference>
<feature type="region of interest" description="Disordered" evidence="1">
    <location>
        <begin position="223"/>
        <end position="242"/>
    </location>
</feature>
<accession>A0AA35CKD2</accession>
<gene>
    <name evidence="3" type="ORF">caldi_19170</name>
</gene>
<dbReference type="AlphaFoldDB" id="A0AA35CKD2"/>
<dbReference type="CDD" id="cd00093">
    <property type="entry name" value="HTH_XRE"/>
    <property type="match status" value="1"/>
</dbReference>
<evidence type="ECO:0000313" key="3">
    <source>
        <dbReference type="EMBL" id="BDG60827.1"/>
    </source>
</evidence>
<feature type="domain" description="HTH cro/C1-type" evidence="2">
    <location>
        <begin position="8"/>
        <end position="65"/>
    </location>
</feature>
<dbReference type="SMART" id="SM00530">
    <property type="entry name" value="HTH_XRE"/>
    <property type="match status" value="2"/>
</dbReference>
<dbReference type="Pfam" id="PF01381">
    <property type="entry name" value="HTH_3"/>
    <property type="match status" value="1"/>
</dbReference>
<dbReference type="PROSITE" id="PS50943">
    <property type="entry name" value="HTH_CROC1"/>
    <property type="match status" value="1"/>
</dbReference>
<dbReference type="InterPro" id="IPR001387">
    <property type="entry name" value="Cro/C1-type_HTH"/>
</dbReference>
<reference evidence="3" key="1">
    <citation type="submission" date="2022-03" db="EMBL/GenBank/DDBJ databases">
        <title>Complete genome sequence of Caldinitratiruptor microaerophilus.</title>
        <authorList>
            <person name="Mukaiyama R."/>
            <person name="Nishiyama T."/>
            <person name="Ueda K."/>
        </authorList>
    </citation>
    <scope>NUCLEOTIDE SEQUENCE</scope>
    <source>
        <strain evidence="3">JCM 16183</strain>
    </source>
</reference>
<dbReference type="Proteomes" id="UP001163687">
    <property type="component" value="Chromosome"/>
</dbReference>
<dbReference type="KEGG" id="cmic:caldi_19170"/>
<evidence type="ECO:0000313" key="4">
    <source>
        <dbReference type="Proteomes" id="UP001163687"/>
    </source>
</evidence>
<dbReference type="Gene3D" id="1.10.260.40">
    <property type="entry name" value="lambda repressor-like DNA-binding domains"/>
    <property type="match status" value="1"/>
</dbReference>
<organism evidence="3 4">
    <name type="scientific">Caldinitratiruptor microaerophilus</name>
    <dbReference type="NCBI Taxonomy" id="671077"/>
    <lineage>
        <taxon>Bacteria</taxon>
        <taxon>Bacillati</taxon>
        <taxon>Bacillota</taxon>
        <taxon>Clostridia</taxon>
        <taxon>Eubacteriales</taxon>
        <taxon>Symbiobacteriaceae</taxon>
        <taxon>Caldinitratiruptor</taxon>
    </lineage>
</organism>
<proteinExistence type="predicted"/>
<evidence type="ECO:0000256" key="1">
    <source>
        <dbReference type="SAM" id="MobiDB-lite"/>
    </source>
</evidence>
<dbReference type="InterPro" id="IPR010982">
    <property type="entry name" value="Lambda_DNA-bd_dom_sf"/>
</dbReference>